<dbReference type="HOGENOM" id="CLU_168750_2_0_6"/>
<evidence type="ECO:0000256" key="15">
    <source>
        <dbReference type="ARBA" id="ARBA00048176"/>
    </source>
</evidence>
<protein>
    <recommendedName>
        <fullName evidence="16">Probable oxaloacetate decarboxylase gamma chain</fullName>
        <ecNumber evidence="16">7.2.4.2</ecNumber>
    </recommendedName>
</protein>
<evidence type="ECO:0000313" key="18">
    <source>
        <dbReference type="EMBL" id="ABZ75804.1"/>
    </source>
</evidence>
<name>B0TK17_SHEHH</name>
<keyword evidence="7 16" id="KW-1003">Cell membrane</keyword>
<dbReference type="KEGG" id="shl:Shal_1235"/>
<dbReference type="GO" id="GO:0015081">
    <property type="term" value="F:sodium ion transmembrane transporter activity"/>
    <property type="evidence" value="ECO:0007669"/>
    <property type="project" value="UniProtKB-UniRule"/>
</dbReference>
<sequence>MASISEQLYDALGIMILGMSLVFVFLSTLIFAMKLVARTFGPAALEASSAPESQPQPSQSAVSPLMAAVITAAIHQHRKKNII</sequence>
<accession>B0TK17</accession>
<comment type="cofactor">
    <cofactor evidence="1 16 17">
        <name>Na(+)</name>
        <dbReference type="ChEBI" id="CHEBI:29101"/>
    </cofactor>
</comment>
<keyword evidence="11 16" id="KW-0915">Sodium</keyword>
<evidence type="ECO:0000256" key="14">
    <source>
        <dbReference type="ARBA" id="ARBA00023201"/>
    </source>
</evidence>
<keyword evidence="14 16" id="KW-0739">Sodium transport</keyword>
<keyword evidence="8 16" id="KW-0812">Transmembrane</keyword>
<comment type="subcellular location">
    <subcellularLocation>
        <location evidence="3 16 17">Cell membrane</location>
        <topology evidence="3 16 17">Single-pass membrane protein</topology>
    </subcellularLocation>
</comment>
<evidence type="ECO:0000313" key="19">
    <source>
        <dbReference type="Proteomes" id="UP000001317"/>
    </source>
</evidence>
<organism evidence="18 19">
    <name type="scientific">Shewanella halifaxensis (strain HAW-EB4)</name>
    <dbReference type="NCBI Taxonomy" id="458817"/>
    <lineage>
        <taxon>Bacteria</taxon>
        <taxon>Pseudomonadati</taxon>
        <taxon>Pseudomonadota</taxon>
        <taxon>Gammaproteobacteria</taxon>
        <taxon>Alteromonadales</taxon>
        <taxon>Shewanellaceae</taxon>
        <taxon>Shewanella</taxon>
    </lineage>
</organism>
<evidence type="ECO:0000256" key="11">
    <source>
        <dbReference type="ARBA" id="ARBA00023053"/>
    </source>
</evidence>
<dbReference type="OrthoDB" id="6215597at2"/>
<dbReference type="NCBIfam" id="TIGR01195">
    <property type="entry name" value="oadG_fam"/>
    <property type="match status" value="1"/>
</dbReference>
<keyword evidence="19" id="KW-1185">Reference proteome</keyword>
<evidence type="ECO:0000256" key="16">
    <source>
        <dbReference type="HAMAP-Rule" id="MF_00404"/>
    </source>
</evidence>
<keyword evidence="12 16" id="KW-0406">Ion transport</keyword>
<evidence type="ECO:0000256" key="17">
    <source>
        <dbReference type="RuleBase" id="RU004278"/>
    </source>
</evidence>
<proteinExistence type="inferred from homology"/>
<dbReference type="eggNOG" id="COG3630">
    <property type="taxonomic scope" value="Bacteria"/>
</dbReference>
<reference evidence="18" key="1">
    <citation type="submission" date="2008-01" db="EMBL/GenBank/DDBJ databases">
        <title>Complete sequence of Shewanella halifaxensis HAW-EB4.</title>
        <authorList>
            <consortium name="US DOE Joint Genome Institute"/>
            <person name="Copeland A."/>
            <person name="Lucas S."/>
            <person name="Lapidus A."/>
            <person name="Glavina del Rio T."/>
            <person name="Dalin E."/>
            <person name="Tice H."/>
            <person name="Bruce D."/>
            <person name="Goodwin L."/>
            <person name="Pitluck S."/>
            <person name="Sims D."/>
            <person name="Brettin T."/>
            <person name="Detter J.C."/>
            <person name="Han C."/>
            <person name="Kuske C.R."/>
            <person name="Schmutz J."/>
            <person name="Larimer F."/>
            <person name="Land M."/>
            <person name="Hauser L."/>
            <person name="Kyrpides N."/>
            <person name="Kim E."/>
            <person name="Zhao J.-S."/>
            <person name="Richardson P."/>
        </authorList>
    </citation>
    <scope>NUCLEOTIDE SEQUENCE [LARGE SCALE GENOMIC DNA]</scope>
    <source>
        <strain evidence="18">HAW-EB4</strain>
    </source>
</reference>
<evidence type="ECO:0000256" key="8">
    <source>
        <dbReference type="ARBA" id="ARBA00022692"/>
    </source>
</evidence>
<dbReference type="RefSeq" id="WP_012276345.1">
    <property type="nucleotide sequence ID" value="NC_010334.1"/>
</dbReference>
<evidence type="ECO:0000256" key="10">
    <source>
        <dbReference type="ARBA" id="ARBA00022989"/>
    </source>
</evidence>
<evidence type="ECO:0000256" key="3">
    <source>
        <dbReference type="ARBA" id="ARBA00004162"/>
    </source>
</evidence>
<comment type="function">
    <text evidence="2 16 17">Catalyzes the decarboxylation of oxaloacetate coupled to Na(+) translocation.</text>
</comment>
<gene>
    <name evidence="16" type="primary">oadG</name>
    <name evidence="18" type="ordered locus">Shal_1235</name>
</gene>
<evidence type="ECO:0000256" key="9">
    <source>
        <dbReference type="ARBA" id="ARBA00022967"/>
    </source>
</evidence>
<comment type="catalytic activity">
    <reaction evidence="15 16 17">
        <text>oxaloacetate + 2 Na(+)(in) + H(+) = pyruvate + 2 Na(+)(out) + CO2</text>
        <dbReference type="Rhea" id="RHEA:57724"/>
        <dbReference type="ChEBI" id="CHEBI:15361"/>
        <dbReference type="ChEBI" id="CHEBI:15378"/>
        <dbReference type="ChEBI" id="CHEBI:16452"/>
        <dbReference type="ChEBI" id="CHEBI:16526"/>
        <dbReference type="ChEBI" id="CHEBI:29101"/>
        <dbReference type="EC" id="7.2.4.2"/>
    </reaction>
</comment>
<evidence type="ECO:0000256" key="6">
    <source>
        <dbReference type="ARBA" id="ARBA00022448"/>
    </source>
</evidence>
<dbReference type="Pfam" id="PF04277">
    <property type="entry name" value="OAD_gamma"/>
    <property type="match status" value="1"/>
</dbReference>
<evidence type="ECO:0000256" key="7">
    <source>
        <dbReference type="ARBA" id="ARBA00022475"/>
    </source>
</evidence>
<dbReference type="GO" id="GO:0008948">
    <property type="term" value="F:oxaloacetate decarboxylase activity"/>
    <property type="evidence" value="ECO:0007669"/>
    <property type="project" value="UniProtKB-UniRule"/>
</dbReference>
<keyword evidence="13 16" id="KW-0472">Membrane</keyword>
<comment type="similarity">
    <text evidence="4 16 17">Belongs to the OadG family.</text>
</comment>
<dbReference type="InterPro" id="IPR023424">
    <property type="entry name" value="OadG"/>
</dbReference>
<dbReference type="GO" id="GO:0015451">
    <property type="term" value="F:decarboxylation-driven active transmembrane transporter activity"/>
    <property type="evidence" value="ECO:0007669"/>
    <property type="project" value="UniProtKB-EC"/>
</dbReference>
<dbReference type="STRING" id="458817.Shal_1235"/>
<evidence type="ECO:0000256" key="5">
    <source>
        <dbReference type="ARBA" id="ARBA00011869"/>
    </source>
</evidence>
<evidence type="ECO:0000256" key="13">
    <source>
        <dbReference type="ARBA" id="ARBA00023136"/>
    </source>
</evidence>
<dbReference type="InterPro" id="IPR005899">
    <property type="entry name" value="Na_pump_deCOase"/>
</dbReference>
<evidence type="ECO:0000256" key="2">
    <source>
        <dbReference type="ARBA" id="ARBA00003002"/>
    </source>
</evidence>
<evidence type="ECO:0000256" key="12">
    <source>
        <dbReference type="ARBA" id="ARBA00023065"/>
    </source>
</evidence>
<dbReference type="EMBL" id="CP000931">
    <property type="protein sequence ID" value="ABZ75804.1"/>
    <property type="molecule type" value="Genomic_DNA"/>
</dbReference>
<dbReference type="GO" id="GO:0005886">
    <property type="term" value="C:plasma membrane"/>
    <property type="evidence" value="ECO:0007669"/>
    <property type="project" value="UniProtKB-SubCell"/>
</dbReference>
<dbReference type="EC" id="7.2.4.2" evidence="16"/>
<dbReference type="AlphaFoldDB" id="B0TK17"/>
<dbReference type="GO" id="GO:0036376">
    <property type="term" value="P:sodium ion export across plasma membrane"/>
    <property type="evidence" value="ECO:0007669"/>
    <property type="project" value="InterPro"/>
</dbReference>
<keyword evidence="6 16" id="KW-0813">Transport</keyword>
<keyword evidence="10 16" id="KW-1133">Transmembrane helix</keyword>
<evidence type="ECO:0000256" key="4">
    <source>
        <dbReference type="ARBA" id="ARBA00005844"/>
    </source>
</evidence>
<dbReference type="HAMAP" id="MF_00404">
    <property type="entry name" value="OadG"/>
    <property type="match status" value="1"/>
</dbReference>
<comment type="subunit">
    <text evidence="5 16">Heterotrimer of an alpha, a beta and a gamma subunit.</text>
</comment>
<feature type="transmembrane region" description="Helical" evidence="16 17">
    <location>
        <begin position="12"/>
        <end position="32"/>
    </location>
</feature>
<evidence type="ECO:0000256" key="1">
    <source>
        <dbReference type="ARBA" id="ARBA00001959"/>
    </source>
</evidence>
<dbReference type="Proteomes" id="UP000001317">
    <property type="component" value="Chromosome"/>
</dbReference>
<keyword evidence="9 16" id="KW-1278">Translocase</keyword>